<dbReference type="SUPFAM" id="SSF52980">
    <property type="entry name" value="Restriction endonuclease-like"/>
    <property type="match status" value="1"/>
</dbReference>
<dbReference type="AlphaFoldDB" id="B8JEB7"/>
<sequence>MALPSTLHQLDLQLAHVDRGVERALSLRIARHPSETMERVWLRALALAWQWEEGIALGPGLCEPDAADVLALQPDGRAALLVRVGRPSPERVVRDVSQNAGARVAVLFEGPRTMEAFLQEARKLRLDRLARAELAAVDPDLLGALGAHEDRRLKAALTIVSDHLYLDVAGRSVDGPLHRGTYPEP</sequence>
<dbReference type="PANTHER" id="PTHR38784">
    <property type="entry name" value="SUCROSE PHOSPHORYLASE"/>
    <property type="match status" value="1"/>
</dbReference>
<dbReference type="HOGENOM" id="CLU_1440196_0_0_7"/>
<dbReference type="InterPro" id="IPR038590">
    <property type="entry name" value="YaeQ_sf"/>
</dbReference>
<dbReference type="RefSeq" id="WP_012632249.1">
    <property type="nucleotide sequence ID" value="NC_011891.1"/>
</dbReference>
<dbReference type="InterPro" id="IPR009822">
    <property type="entry name" value="YaeQ"/>
</dbReference>
<dbReference type="Gene3D" id="3.10.640.10">
    <property type="entry name" value="Restriction endonuclease-like alpha-beta roll domain"/>
    <property type="match status" value="1"/>
</dbReference>
<dbReference type="Proteomes" id="UP000007089">
    <property type="component" value="Chromosome"/>
</dbReference>
<keyword evidence="2" id="KW-1185">Reference proteome</keyword>
<dbReference type="KEGG" id="acp:A2cp1_0891"/>
<dbReference type="EMBL" id="CP001359">
    <property type="protein sequence ID" value="ACL64243.1"/>
    <property type="molecule type" value="Genomic_DNA"/>
</dbReference>
<organism evidence="1 2">
    <name type="scientific">Anaeromyxobacter dehalogenans (strain ATCC BAA-258 / DSM 21875 / 2CP-1)</name>
    <dbReference type="NCBI Taxonomy" id="455488"/>
    <lineage>
        <taxon>Bacteria</taxon>
        <taxon>Pseudomonadati</taxon>
        <taxon>Myxococcota</taxon>
        <taxon>Myxococcia</taxon>
        <taxon>Myxococcales</taxon>
        <taxon>Cystobacterineae</taxon>
        <taxon>Anaeromyxobacteraceae</taxon>
        <taxon>Anaeromyxobacter</taxon>
    </lineage>
</organism>
<dbReference type="PANTHER" id="PTHR38784:SF1">
    <property type="entry name" value="SUCROSE PHOSPHORYLASE"/>
    <property type="match status" value="1"/>
</dbReference>
<dbReference type="Pfam" id="PF07152">
    <property type="entry name" value="YaeQ"/>
    <property type="match status" value="1"/>
</dbReference>
<name>B8JEB7_ANAD2</name>
<evidence type="ECO:0000313" key="2">
    <source>
        <dbReference type="Proteomes" id="UP000007089"/>
    </source>
</evidence>
<dbReference type="SMART" id="SM01322">
    <property type="entry name" value="YaeQ"/>
    <property type="match status" value="1"/>
</dbReference>
<accession>B8JEB7</accession>
<proteinExistence type="predicted"/>
<evidence type="ECO:0000313" key="1">
    <source>
        <dbReference type="EMBL" id="ACL64243.1"/>
    </source>
</evidence>
<gene>
    <name evidence="1" type="ordered locus">A2cp1_0891</name>
</gene>
<protein>
    <submittedName>
        <fullName evidence="1">YaeQ family protein</fullName>
    </submittedName>
</protein>
<dbReference type="InterPro" id="IPR011335">
    <property type="entry name" value="Restrct_endonuc-II-like"/>
</dbReference>
<reference evidence="1" key="1">
    <citation type="submission" date="2009-01" db="EMBL/GenBank/DDBJ databases">
        <title>Complete sequence of Anaeromyxobacter dehalogenans 2CP-1.</title>
        <authorList>
            <consortium name="US DOE Joint Genome Institute"/>
            <person name="Lucas S."/>
            <person name="Copeland A."/>
            <person name="Lapidus A."/>
            <person name="Glavina del Rio T."/>
            <person name="Dalin E."/>
            <person name="Tice H."/>
            <person name="Bruce D."/>
            <person name="Goodwin L."/>
            <person name="Pitluck S."/>
            <person name="Saunders E."/>
            <person name="Brettin T."/>
            <person name="Detter J.C."/>
            <person name="Han C."/>
            <person name="Larimer F."/>
            <person name="Land M."/>
            <person name="Hauser L."/>
            <person name="Kyrpides N."/>
            <person name="Ovchinnikova G."/>
            <person name="Beliaev A.S."/>
            <person name="Richardson P."/>
        </authorList>
    </citation>
    <scope>NUCLEOTIDE SEQUENCE</scope>
    <source>
        <strain evidence="1">2CP-1</strain>
    </source>
</reference>